<dbReference type="InterPro" id="IPR052400">
    <property type="entry name" value="Zn2-C6_fungal_TF"/>
</dbReference>
<dbReference type="PANTHER" id="PTHR47657">
    <property type="entry name" value="STEROL REGULATORY ELEMENT-BINDING PROTEIN ECM22"/>
    <property type="match status" value="1"/>
</dbReference>
<dbReference type="PROSITE" id="PS00463">
    <property type="entry name" value="ZN2_CY6_FUNGAL_1"/>
    <property type="match status" value="1"/>
</dbReference>
<evidence type="ECO:0000256" key="2">
    <source>
        <dbReference type="SAM" id="MobiDB-lite"/>
    </source>
</evidence>
<dbReference type="Proteomes" id="UP000481861">
    <property type="component" value="Unassembled WGS sequence"/>
</dbReference>
<comment type="caution">
    <text evidence="4">The sequence shown here is derived from an EMBL/GenBank/DDBJ whole genome shotgun (WGS) entry which is preliminary data.</text>
</comment>
<dbReference type="Gene3D" id="4.10.240.10">
    <property type="entry name" value="Zn(2)-C6 fungal-type DNA-binding domain"/>
    <property type="match status" value="1"/>
</dbReference>
<dbReference type="InterPro" id="IPR021858">
    <property type="entry name" value="Fun_TF"/>
</dbReference>
<dbReference type="InterPro" id="IPR036864">
    <property type="entry name" value="Zn2-C6_fun-type_DNA-bd_sf"/>
</dbReference>
<protein>
    <recommendedName>
        <fullName evidence="3">Zn(2)-C6 fungal-type domain-containing protein</fullName>
    </recommendedName>
</protein>
<dbReference type="AlphaFoldDB" id="A0A7C8M480"/>
<reference evidence="4 5" key="1">
    <citation type="submission" date="2020-01" db="EMBL/GenBank/DDBJ databases">
        <authorList>
            <consortium name="DOE Joint Genome Institute"/>
            <person name="Haridas S."/>
            <person name="Albert R."/>
            <person name="Binder M."/>
            <person name="Bloem J."/>
            <person name="Labutti K."/>
            <person name="Salamov A."/>
            <person name="Andreopoulos B."/>
            <person name="Baker S.E."/>
            <person name="Barry K."/>
            <person name="Bills G."/>
            <person name="Bluhm B.H."/>
            <person name="Cannon C."/>
            <person name="Castanera R."/>
            <person name="Culley D.E."/>
            <person name="Daum C."/>
            <person name="Ezra D."/>
            <person name="Gonzalez J.B."/>
            <person name="Henrissat B."/>
            <person name="Kuo A."/>
            <person name="Liang C."/>
            <person name="Lipzen A."/>
            <person name="Lutzoni F."/>
            <person name="Magnuson J."/>
            <person name="Mondo S."/>
            <person name="Nolan M."/>
            <person name="Ohm R."/>
            <person name="Pangilinan J."/>
            <person name="Park H.-J.H."/>
            <person name="Ramirez L."/>
            <person name="Alfaro M."/>
            <person name="Sun H."/>
            <person name="Tritt A."/>
            <person name="Yoshinaga Y."/>
            <person name="Zwiers L.-H.L."/>
            <person name="Turgeon B.G."/>
            <person name="Goodwin S.B."/>
            <person name="Spatafora J.W."/>
            <person name="Crous P.W."/>
            <person name="Grigoriev I.V."/>
        </authorList>
    </citation>
    <scope>NUCLEOTIDE SEQUENCE [LARGE SCALE GENOMIC DNA]</scope>
    <source>
        <strain evidence="4 5">CBS 611.86</strain>
    </source>
</reference>
<proteinExistence type="predicted"/>
<dbReference type="Pfam" id="PF11951">
    <property type="entry name" value="Fungal_trans_2"/>
    <property type="match status" value="1"/>
</dbReference>
<dbReference type="PANTHER" id="PTHR47657:SF7">
    <property type="entry name" value="STEROL REGULATORY ELEMENT-BINDING PROTEIN ECM22"/>
    <property type="match status" value="1"/>
</dbReference>
<organism evidence="4 5">
    <name type="scientific">Massariosphaeria phaeospora</name>
    <dbReference type="NCBI Taxonomy" id="100035"/>
    <lineage>
        <taxon>Eukaryota</taxon>
        <taxon>Fungi</taxon>
        <taxon>Dikarya</taxon>
        <taxon>Ascomycota</taxon>
        <taxon>Pezizomycotina</taxon>
        <taxon>Dothideomycetes</taxon>
        <taxon>Pleosporomycetidae</taxon>
        <taxon>Pleosporales</taxon>
        <taxon>Pleosporales incertae sedis</taxon>
        <taxon>Massariosphaeria</taxon>
    </lineage>
</organism>
<name>A0A7C8M480_9PLEO</name>
<dbReference type="CDD" id="cd00067">
    <property type="entry name" value="GAL4"/>
    <property type="match status" value="1"/>
</dbReference>
<keyword evidence="5" id="KW-1185">Reference proteome</keyword>
<evidence type="ECO:0000313" key="5">
    <source>
        <dbReference type="Proteomes" id="UP000481861"/>
    </source>
</evidence>
<dbReference type="EMBL" id="JAADJZ010000015">
    <property type="protein sequence ID" value="KAF2869820.1"/>
    <property type="molecule type" value="Genomic_DNA"/>
</dbReference>
<keyword evidence="1" id="KW-0539">Nucleus</keyword>
<evidence type="ECO:0000259" key="3">
    <source>
        <dbReference type="PROSITE" id="PS50048"/>
    </source>
</evidence>
<feature type="region of interest" description="Disordered" evidence="2">
    <location>
        <begin position="83"/>
        <end position="103"/>
    </location>
</feature>
<dbReference type="Pfam" id="PF00172">
    <property type="entry name" value="Zn_clus"/>
    <property type="match status" value="1"/>
</dbReference>
<evidence type="ECO:0000313" key="4">
    <source>
        <dbReference type="EMBL" id="KAF2869820.1"/>
    </source>
</evidence>
<sequence>MTTRRAHNKTRLGCGQCKSRRVKCDGKHPRCASCEKRGLDCSFLLLAPSTRLTTTIPPYTTSHESILAIPRSSQFQVLRLLPNKAPSSRSPNPEPAISDSSLEIPRLPDIPPYFRFNDVWRDCRQLLTPHLQSVLFHFDQSTSLTLATDSPAKAAWQSFIPELASRHRYLVHALLAIASLHLGKLHTGEQKQKAMEVAASQMNKALARYRRELENVNADNAAALFASATLCAVYFFRTSALDMEEIRNSVPPGTKVPSPVAVDKMVQSVIKIFWGLRGPIAILVGGETWVLGTGKLEPVVTRKWWPNVRVPANERALEEDRRLCKLESLWMCPGRGYESHFEVLTEALAQLREVYALVSQLTLYKGTEASHKDTIQYAVDDTTVGLLRDRGAIFVWAAQISRSFLTLIEEKNREALVLVAHYAVLLGRVRSVWWLEGIGTTMIISVAMALGRANWHLIQWPVDVVNVDLENAFGAQQMKDGPGARADEHRIDVVEDISEL</sequence>
<dbReference type="SUPFAM" id="SSF57701">
    <property type="entry name" value="Zn2/Cys6 DNA-binding domain"/>
    <property type="match status" value="1"/>
</dbReference>
<dbReference type="SMART" id="SM00066">
    <property type="entry name" value="GAL4"/>
    <property type="match status" value="1"/>
</dbReference>
<dbReference type="InterPro" id="IPR001138">
    <property type="entry name" value="Zn2Cys6_DnaBD"/>
</dbReference>
<gene>
    <name evidence="4" type="ORF">BDV95DRAFT_547047</name>
</gene>
<dbReference type="PROSITE" id="PS50048">
    <property type="entry name" value="ZN2_CY6_FUNGAL_2"/>
    <property type="match status" value="1"/>
</dbReference>
<dbReference type="OrthoDB" id="5350673at2759"/>
<dbReference type="GO" id="GO:0000981">
    <property type="term" value="F:DNA-binding transcription factor activity, RNA polymerase II-specific"/>
    <property type="evidence" value="ECO:0007669"/>
    <property type="project" value="InterPro"/>
</dbReference>
<evidence type="ECO:0000256" key="1">
    <source>
        <dbReference type="ARBA" id="ARBA00023242"/>
    </source>
</evidence>
<dbReference type="GO" id="GO:0008270">
    <property type="term" value="F:zinc ion binding"/>
    <property type="evidence" value="ECO:0007669"/>
    <property type="project" value="InterPro"/>
</dbReference>
<accession>A0A7C8M480</accession>
<feature type="domain" description="Zn(2)-C6 fungal-type" evidence="3">
    <location>
        <begin position="13"/>
        <end position="43"/>
    </location>
</feature>